<keyword evidence="1" id="KW-0732">Signal</keyword>
<evidence type="ECO:0000256" key="1">
    <source>
        <dbReference type="SAM" id="SignalP"/>
    </source>
</evidence>
<dbReference type="GO" id="GO:0050808">
    <property type="term" value="P:synapse organization"/>
    <property type="evidence" value="ECO:0007669"/>
    <property type="project" value="TreeGrafter"/>
</dbReference>
<feature type="domain" description="Ig-like" evidence="2">
    <location>
        <begin position="40"/>
        <end position="128"/>
    </location>
</feature>
<name>C1C1H3_CALCM</name>
<dbReference type="Pfam" id="PF07686">
    <property type="entry name" value="V-set"/>
    <property type="match status" value="1"/>
</dbReference>
<dbReference type="InterPro" id="IPR007110">
    <property type="entry name" value="Ig-like_dom"/>
</dbReference>
<dbReference type="SUPFAM" id="SSF48726">
    <property type="entry name" value="Immunoglobulin"/>
    <property type="match status" value="2"/>
</dbReference>
<protein>
    <submittedName>
        <fullName evidence="3">Lachesin</fullName>
    </submittedName>
</protein>
<dbReference type="Gene3D" id="2.60.40.10">
    <property type="entry name" value="Immunoglobulins"/>
    <property type="match status" value="2"/>
</dbReference>
<reference evidence="3" key="1">
    <citation type="submission" date="2009-03" db="EMBL/GenBank/DDBJ databases">
        <title>Caligus clemensi ESTs and full-length cDNAs.</title>
        <authorList>
            <person name="Yasuike M."/>
            <person name="von Schalburg K."/>
            <person name="Cooper G."/>
            <person name="Leong J."/>
            <person name="Jones S.R.M."/>
            <person name="Koop B.F."/>
        </authorList>
    </citation>
    <scope>NUCLEOTIDE SEQUENCE</scope>
    <source>
        <tissue evidence="3">Whole</tissue>
    </source>
</reference>
<dbReference type="GO" id="GO:0032589">
    <property type="term" value="C:neuron projection membrane"/>
    <property type="evidence" value="ECO:0007669"/>
    <property type="project" value="TreeGrafter"/>
</dbReference>
<dbReference type="PANTHER" id="PTHR23279">
    <property type="entry name" value="DEFECTIVE PROBOSCIS EXTENSION RESPONSE DPR -RELATED"/>
    <property type="match status" value="1"/>
</dbReference>
<dbReference type="SMART" id="SM00406">
    <property type="entry name" value="IGv"/>
    <property type="match status" value="2"/>
</dbReference>
<dbReference type="InterPro" id="IPR036179">
    <property type="entry name" value="Ig-like_dom_sf"/>
</dbReference>
<sequence>MWKTFSVTNALVFMSVMSLDGPKGQDHQRYPHKIQYPPFPSFAEKSSKKISAVPGSEAILSCKIQDRYNFTLSWLRHSDLHILTVEDFIFTSDQRFKAVYQPSIREYWLRIKHVRMEDSGWYECQISSKPILRLRVFLEVGNKQTELNTPTKSKIAKPQVVFNHVWTEILHDKPDMYVSRGSLINITCQISIADPSKTVFWYHKDHVISYYSMRGGVSLITDIGDQTRSSLLIKDASIDDEGTYTCSPRDGVEAKVRVFVLEEKQVSSHSFTLGSLAKELKIIPLVIVLLLH</sequence>
<dbReference type="InterPro" id="IPR003598">
    <property type="entry name" value="Ig_sub2"/>
</dbReference>
<dbReference type="InterPro" id="IPR013106">
    <property type="entry name" value="Ig_V-set"/>
</dbReference>
<dbReference type="MEROPS" id="I43.001"/>
<dbReference type="InterPro" id="IPR013783">
    <property type="entry name" value="Ig-like_fold"/>
</dbReference>
<feature type="signal peptide" evidence="1">
    <location>
        <begin position="1"/>
        <end position="18"/>
    </location>
</feature>
<dbReference type="SMART" id="SM00408">
    <property type="entry name" value="IGc2"/>
    <property type="match status" value="2"/>
</dbReference>
<dbReference type="AlphaFoldDB" id="C1C1H3"/>
<feature type="domain" description="Ig-like" evidence="2">
    <location>
        <begin position="158"/>
        <end position="267"/>
    </location>
</feature>
<proteinExistence type="evidence at transcript level"/>
<dbReference type="PANTHER" id="PTHR23279:SF36">
    <property type="entry name" value="DEFECTIVE PROBOSCIS EXTENSION RESPONSE 9, ISOFORM A"/>
    <property type="match status" value="1"/>
</dbReference>
<dbReference type="Pfam" id="PF13927">
    <property type="entry name" value="Ig_3"/>
    <property type="match status" value="1"/>
</dbReference>
<evidence type="ECO:0000313" key="3">
    <source>
        <dbReference type="EMBL" id="ACO15126.1"/>
    </source>
</evidence>
<dbReference type="EMBL" id="BT080702">
    <property type="protein sequence ID" value="ACO15126.1"/>
    <property type="molecule type" value="mRNA"/>
</dbReference>
<feature type="chain" id="PRO_5002907592" evidence="1">
    <location>
        <begin position="19"/>
        <end position="292"/>
    </location>
</feature>
<evidence type="ECO:0000259" key="2">
    <source>
        <dbReference type="PROSITE" id="PS50835"/>
    </source>
</evidence>
<dbReference type="InterPro" id="IPR037448">
    <property type="entry name" value="Zig-8"/>
</dbReference>
<gene>
    <name evidence="3" type="primary">LACH</name>
</gene>
<accession>C1C1H3</accession>
<organism evidence="3">
    <name type="scientific">Caligus clemensi</name>
    <name type="common">Sea louse</name>
    <dbReference type="NCBI Taxonomy" id="344056"/>
    <lineage>
        <taxon>Eukaryota</taxon>
        <taxon>Metazoa</taxon>
        <taxon>Ecdysozoa</taxon>
        <taxon>Arthropoda</taxon>
        <taxon>Crustacea</taxon>
        <taxon>Multicrustacea</taxon>
        <taxon>Hexanauplia</taxon>
        <taxon>Copepoda</taxon>
        <taxon>Siphonostomatoida</taxon>
        <taxon>Caligidae</taxon>
        <taxon>Caligus</taxon>
    </lineage>
</organism>
<dbReference type="SMART" id="SM00409">
    <property type="entry name" value="IG"/>
    <property type="match status" value="2"/>
</dbReference>
<dbReference type="InterPro" id="IPR003599">
    <property type="entry name" value="Ig_sub"/>
</dbReference>
<dbReference type="PROSITE" id="PS50835">
    <property type="entry name" value="IG_LIKE"/>
    <property type="match status" value="2"/>
</dbReference>